<feature type="region of interest" description="Disordered" evidence="1">
    <location>
        <begin position="21"/>
        <end position="47"/>
    </location>
</feature>
<dbReference type="Gene3D" id="1.10.3450.10">
    <property type="entry name" value="TTHA0068-like"/>
    <property type="match status" value="1"/>
</dbReference>
<evidence type="ECO:0000256" key="1">
    <source>
        <dbReference type="SAM" id="MobiDB-lite"/>
    </source>
</evidence>
<dbReference type="EMBL" id="CP042913">
    <property type="protein sequence ID" value="QEG35521.1"/>
    <property type="molecule type" value="Genomic_DNA"/>
</dbReference>
<dbReference type="InterPro" id="IPR023203">
    <property type="entry name" value="TTHA0068_sf"/>
</dbReference>
<dbReference type="InterPro" id="IPR005500">
    <property type="entry name" value="DUF309"/>
</dbReference>
<dbReference type="Pfam" id="PF03745">
    <property type="entry name" value="DUF309"/>
    <property type="match status" value="1"/>
</dbReference>
<sequence length="168" mass="18237">MMPDSPVPRFSNRPFPPYSYVPGSGTPHPVSDPSGHMHGETESAESPLDPINWEASETFLYAVDLFNHGYFWEAHEAWEALWHAAGRKGTDADFLKGLIKLAAAGVKQCEGNPTGVGRHARRAIELLSSLSRSSYCGVNLDLILQDAQRTADDPGAKFAPIVLAVLPP</sequence>
<organism evidence="2 3">
    <name type="scientific">Bythopirellula goksoeyrii</name>
    <dbReference type="NCBI Taxonomy" id="1400387"/>
    <lineage>
        <taxon>Bacteria</taxon>
        <taxon>Pseudomonadati</taxon>
        <taxon>Planctomycetota</taxon>
        <taxon>Planctomycetia</taxon>
        <taxon>Pirellulales</taxon>
        <taxon>Lacipirellulaceae</taxon>
        <taxon>Bythopirellula</taxon>
    </lineage>
</organism>
<reference evidence="2 3" key="1">
    <citation type="submission" date="2019-08" db="EMBL/GenBank/DDBJ databases">
        <title>Deep-cultivation of Planctomycetes and their phenomic and genomic characterization uncovers novel biology.</title>
        <authorList>
            <person name="Wiegand S."/>
            <person name="Jogler M."/>
            <person name="Boedeker C."/>
            <person name="Pinto D."/>
            <person name="Vollmers J."/>
            <person name="Rivas-Marin E."/>
            <person name="Kohn T."/>
            <person name="Peeters S.H."/>
            <person name="Heuer A."/>
            <person name="Rast P."/>
            <person name="Oberbeckmann S."/>
            <person name="Bunk B."/>
            <person name="Jeske O."/>
            <person name="Meyerdierks A."/>
            <person name="Storesund J.E."/>
            <person name="Kallscheuer N."/>
            <person name="Luecker S."/>
            <person name="Lage O.M."/>
            <person name="Pohl T."/>
            <person name="Merkel B.J."/>
            <person name="Hornburger P."/>
            <person name="Mueller R.-W."/>
            <person name="Bruemmer F."/>
            <person name="Labrenz M."/>
            <person name="Spormann A.M."/>
            <person name="Op den Camp H."/>
            <person name="Overmann J."/>
            <person name="Amann R."/>
            <person name="Jetten M.S.M."/>
            <person name="Mascher T."/>
            <person name="Medema M.H."/>
            <person name="Devos D.P."/>
            <person name="Kaster A.-K."/>
            <person name="Ovreas L."/>
            <person name="Rohde M."/>
            <person name="Galperin M.Y."/>
            <person name="Jogler C."/>
        </authorList>
    </citation>
    <scope>NUCLEOTIDE SEQUENCE [LARGE SCALE GENOMIC DNA]</scope>
    <source>
        <strain evidence="2 3">Pr1d</strain>
    </source>
</reference>
<proteinExistence type="predicted"/>
<name>A0A5B9QN22_9BACT</name>
<dbReference type="AlphaFoldDB" id="A0A5B9QN22"/>
<keyword evidence="3" id="KW-1185">Reference proteome</keyword>
<dbReference type="KEGG" id="bgok:Pr1d_28220"/>
<gene>
    <name evidence="2" type="ORF">Pr1d_28220</name>
</gene>
<evidence type="ECO:0000313" key="2">
    <source>
        <dbReference type="EMBL" id="QEG35521.1"/>
    </source>
</evidence>
<dbReference type="RefSeq" id="WP_210417707.1">
    <property type="nucleotide sequence ID" value="NZ_CP042913.1"/>
</dbReference>
<evidence type="ECO:0000313" key="3">
    <source>
        <dbReference type="Proteomes" id="UP000323917"/>
    </source>
</evidence>
<dbReference type="Proteomes" id="UP000323917">
    <property type="component" value="Chromosome"/>
</dbReference>
<accession>A0A5B9QN22</accession>
<dbReference type="SUPFAM" id="SSF140663">
    <property type="entry name" value="TTHA0068-like"/>
    <property type="match status" value="1"/>
</dbReference>
<evidence type="ECO:0008006" key="4">
    <source>
        <dbReference type="Google" id="ProtNLM"/>
    </source>
</evidence>
<protein>
    <recommendedName>
        <fullName evidence="4">DUF309 domain-containing protein</fullName>
    </recommendedName>
</protein>